<dbReference type="InterPro" id="IPR001357">
    <property type="entry name" value="BRCT_dom"/>
</dbReference>
<dbReference type="GO" id="GO:0003887">
    <property type="term" value="F:DNA-directed DNA polymerase activity"/>
    <property type="evidence" value="ECO:0007669"/>
    <property type="project" value="TreeGrafter"/>
</dbReference>
<evidence type="ECO:0000256" key="1">
    <source>
        <dbReference type="SAM" id="MobiDB-lite"/>
    </source>
</evidence>
<gene>
    <name evidence="3" type="ORF">L211DRAFT_844555</name>
</gene>
<dbReference type="PANTHER" id="PTHR45990:SF1">
    <property type="entry name" value="DNA REPAIR PROTEIN REV1"/>
    <property type="match status" value="1"/>
</dbReference>
<dbReference type="AlphaFoldDB" id="A0A3N4M3G1"/>
<feature type="region of interest" description="Disordered" evidence="1">
    <location>
        <begin position="20"/>
        <end position="54"/>
    </location>
</feature>
<keyword evidence="4" id="KW-1185">Reference proteome</keyword>
<proteinExistence type="predicted"/>
<dbReference type="SUPFAM" id="SSF52113">
    <property type="entry name" value="BRCT domain"/>
    <property type="match status" value="1"/>
</dbReference>
<evidence type="ECO:0000259" key="2">
    <source>
        <dbReference type="PROSITE" id="PS50172"/>
    </source>
</evidence>
<feature type="compositionally biased region" description="Low complexity" evidence="1">
    <location>
        <begin position="142"/>
        <end position="155"/>
    </location>
</feature>
<dbReference type="Gene3D" id="3.40.50.10190">
    <property type="entry name" value="BRCT domain"/>
    <property type="match status" value="1"/>
</dbReference>
<feature type="domain" description="BRCT" evidence="2">
    <location>
        <begin position="160"/>
        <end position="263"/>
    </location>
</feature>
<dbReference type="InterPro" id="IPR036420">
    <property type="entry name" value="BRCT_dom_sf"/>
</dbReference>
<dbReference type="GO" id="GO:0070987">
    <property type="term" value="P:error-free translesion synthesis"/>
    <property type="evidence" value="ECO:0007669"/>
    <property type="project" value="TreeGrafter"/>
</dbReference>
<dbReference type="PANTHER" id="PTHR45990">
    <property type="entry name" value="DNA REPAIR PROTEIN REV1"/>
    <property type="match status" value="1"/>
</dbReference>
<feature type="compositionally biased region" description="Polar residues" evidence="1">
    <location>
        <begin position="20"/>
        <end position="34"/>
    </location>
</feature>
<name>A0A3N4M3G1_9PEZI</name>
<feature type="region of interest" description="Disordered" evidence="1">
    <location>
        <begin position="86"/>
        <end position="155"/>
    </location>
</feature>
<dbReference type="PROSITE" id="PS50172">
    <property type="entry name" value="BRCT"/>
    <property type="match status" value="1"/>
</dbReference>
<organism evidence="3 4">
    <name type="scientific">Terfezia boudieri ATCC MYA-4762</name>
    <dbReference type="NCBI Taxonomy" id="1051890"/>
    <lineage>
        <taxon>Eukaryota</taxon>
        <taxon>Fungi</taxon>
        <taxon>Dikarya</taxon>
        <taxon>Ascomycota</taxon>
        <taxon>Pezizomycotina</taxon>
        <taxon>Pezizomycetes</taxon>
        <taxon>Pezizales</taxon>
        <taxon>Pezizaceae</taxon>
        <taxon>Terfezia</taxon>
    </lineage>
</organism>
<dbReference type="GO" id="GO:0005634">
    <property type="term" value="C:nucleus"/>
    <property type="evidence" value="ECO:0007669"/>
    <property type="project" value="TreeGrafter"/>
</dbReference>
<dbReference type="OrthoDB" id="427711at2759"/>
<sequence>MLPPPAKKPLLRRRQQTIDIYNSTSTGHQVGSGVSKSTSWRKSRSSKLQQQFQDHPHSLFKVGITPEATVTVTATGSITVASMALKSPHAPGKPKLGEGNPSVTEPVTTQAGTSDPPQQQDPTNEVIPLCTHTGPSHTHNISSMASSTAPAPTPKPTLTTATKIFTNCKIYVNGTTAPAISDLALKRLLCTHGASIATMLTRRSVTHVILGKSSSAGGAGGGLAAGKLQKELKNGKPLKFVSVQWALDSVKAGKRLSEANYAVLNMQSQSQRSIKDFAKAPPAPTTNTENTDKVIMEKTKKVDYTAALGKATGYTKFQTSHP</sequence>
<evidence type="ECO:0000313" key="4">
    <source>
        <dbReference type="Proteomes" id="UP000267821"/>
    </source>
</evidence>
<evidence type="ECO:0000313" key="3">
    <source>
        <dbReference type="EMBL" id="RPB29590.1"/>
    </source>
</evidence>
<feature type="compositionally biased region" description="Polar residues" evidence="1">
    <location>
        <begin position="101"/>
        <end position="123"/>
    </location>
</feature>
<reference evidence="3 4" key="1">
    <citation type="journal article" date="2018" name="Nat. Ecol. Evol.">
        <title>Pezizomycetes genomes reveal the molecular basis of ectomycorrhizal truffle lifestyle.</title>
        <authorList>
            <person name="Murat C."/>
            <person name="Payen T."/>
            <person name="Noel B."/>
            <person name="Kuo A."/>
            <person name="Morin E."/>
            <person name="Chen J."/>
            <person name="Kohler A."/>
            <person name="Krizsan K."/>
            <person name="Balestrini R."/>
            <person name="Da Silva C."/>
            <person name="Montanini B."/>
            <person name="Hainaut M."/>
            <person name="Levati E."/>
            <person name="Barry K.W."/>
            <person name="Belfiori B."/>
            <person name="Cichocki N."/>
            <person name="Clum A."/>
            <person name="Dockter R.B."/>
            <person name="Fauchery L."/>
            <person name="Guy J."/>
            <person name="Iotti M."/>
            <person name="Le Tacon F."/>
            <person name="Lindquist E.A."/>
            <person name="Lipzen A."/>
            <person name="Malagnac F."/>
            <person name="Mello A."/>
            <person name="Molinier V."/>
            <person name="Miyauchi S."/>
            <person name="Poulain J."/>
            <person name="Riccioni C."/>
            <person name="Rubini A."/>
            <person name="Sitrit Y."/>
            <person name="Splivallo R."/>
            <person name="Traeger S."/>
            <person name="Wang M."/>
            <person name="Zifcakova L."/>
            <person name="Wipf D."/>
            <person name="Zambonelli A."/>
            <person name="Paolocci F."/>
            <person name="Nowrousian M."/>
            <person name="Ottonello S."/>
            <person name="Baldrian P."/>
            <person name="Spatafora J.W."/>
            <person name="Henrissat B."/>
            <person name="Nagy L.G."/>
            <person name="Aury J.M."/>
            <person name="Wincker P."/>
            <person name="Grigoriev I.V."/>
            <person name="Bonfante P."/>
            <person name="Martin F.M."/>
        </authorList>
    </citation>
    <scope>NUCLEOTIDE SEQUENCE [LARGE SCALE GENOMIC DNA]</scope>
    <source>
        <strain evidence="3 4">ATCC MYA-4762</strain>
    </source>
</reference>
<dbReference type="Proteomes" id="UP000267821">
    <property type="component" value="Unassembled WGS sequence"/>
</dbReference>
<dbReference type="InParanoid" id="A0A3N4M3G1"/>
<protein>
    <recommendedName>
        <fullName evidence="2">BRCT domain-containing protein</fullName>
    </recommendedName>
</protein>
<accession>A0A3N4M3G1</accession>
<dbReference type="STRING" id="1051890.A0A3N4M3G1"/>
<dbReference type="GO" id="GO:0042276">
    <property type="term" value="P:error-prone translesion synthesis"/>
    <property type="evidence" value="ECO:0007669"/>
    <property type="project" value="TreeGrafter"/>
</dbReference>
<dbReference type="GO" id="GO:0017125">
    <property type="term" value="F:deoxycytidyl transferase activity"/>
    <property type="evidence" value="ECO:0007669"/>
    <property type="project" value="TreeGrafter"/>
</dbReference>
<dbReference type="EMBL" id="ML121527">
    <property type="protein sequence ID" value="RPB29590.1"/>
    <property type="molecule type" value="Genomic_DNA"/>
</dbReference>